<evidence type="ECO:0000259" key="2">
    <source>
        <dbReference type="PROSITE" id="PS50003"/>
    </source>
</evidence>
<dbReference type="SMART" id="SM00233">
    <property type="entry name" value="PH"/>
    <property type="match status" value="1"/>
</dbReference>
<dbReference type="PANTHER" id="PTHR31558">
    <property type="entry name" value="CW14 PROTEIN"/>
    <property type="match status" value="1"/>
</dbReference>
<name>A0ABD3M654_9STRA</name>
<gene>
    <name evidence="3" type="ORF">ACHAWU_000795</name>
</gene>
<dbReference type="InterPro" id="IPR001849">
    <property type="entry name" value="PH_domain"/>
</dbReference>
<evidence type="ECO:0000313" key="4">
    <source>
        <dbReference type="Proteomes" id="UP001530293"/>
    </source>
</evidence>
<organism evidence="3 4">
    <name type="scientific">Discostella pseudostelligera</name>
    <dbReference type="NCBI Taxonomy" id="259834"/>
    <lineage>
        <taxon>Eukaryota</taxon>
        <taxon>Sar</taxon>
        <taxon>Stramenopiles</taxon>
        <taxon>Ochrophyta</taxon>
        <taxon>Bacillariophyta</taxon>
        <taxon>Coscinodiscophyceae</taxon>
        <taxon>Thalassiosirophycidae</taxon>
        <taxon>Stephanodiscales</taxon>
        <taxon>Stephanodiscaceae</taxon>
        <taxon>Discostella</taxon>
    </lineage>
</organism>
<reference evidence="3 4" key="1">
    <citation type="submission" date="2024-10" db="EMBL/GenBank/DDBJ databases">
        <title>Updated reference genomes for cyclostephanoid diatoms.</title>
        <authorList>
            <person name="Roberts W.R."/>
            <person name="Alverson A.J."/>
        </authorList>
    </citation>
    <scope>NUCLEOTIDE SEQUENCE [LARGE SCALE GENOMIC DNA]</scope>
    <source>
        <strain evidence="3 4">AJA232-27</strain>
    </source>
</reference>
<dbReference type="AlphaFoldDB" id="A0ABD3M654"/>
<dbReference type="SUPFAM" id="SSF50729">
    <property type="entry name" value="PH domain-like"/>
    <property type="match status" value="1"/>
</dbReference>
<protein>
    <recommendedName>
        <fullName evidence="2">PH domain-containing protein</fullName>
    </recommendedName>
</protein>
<dbReference type="PROSITE" id="PS50003">
    <property type="entry name" value="PH_DOMAIN"/>
    <property type="match status" value="1"/>
</dbReference>
<sequence length="683" mass="75836">MPQTPANTAEEANKSINTYYSNRYRTGSSGSAAAAYVQNSPSVDEDDSFYDGDHDAEVSFYGHGGGGGGGAALAPGELTPTNNNNKWMGQYDLVGSMWKRRFGLGRNADRNWVMRCFTLSGPILCYHEESEIESVADPSKPRALLNLSKVETIAEMHSKQKPGLPTQDLLTINIYDPIVHAKRKWEMCCTSKEQQLLWYKAINYYDGKPVISSNDKFMGVPEPPVSPYVRNSCPTPDIMTTSVLRTSSRDAPMIDDVEIIAKAAAKAAEILMVNQQKQMKNYSNEMMALIVVGVNMLIYFARNGSEQTYKAIQFIMNAFVLYIAHQNMTSTTAAKSQRGPKARAAKSKIITAEREDTPRSPLAKDQQPISNLSSFAKKIPAGTTIPRASPTKNSELAKQLQVHDRNSSQAIRAYAAAPTTDIEVKPHSYANTDARAFQLRVGPNYKKNKQKAPSPPALYDLLSMDFLYADSPLKNTADKFRIPSIPGITDVSTGHAHIPPMLIINTWLPGEEPSMFQKSTDGETYSIPMVFVLSQETLRQLKDIDTASPGVKLWSEWCRRAENEPDFRGRFKCMGMIENIESTGVPKFIQGYNGKPALVTKSGTFTRHENYIEFSINVNMWAFLAKKGLFTLVPTFPDFIFNVGFTIEARKDEEMPEVLLGGCRLMNLDPDKAVVDGVDDVEI</sequence>
<evidence type="ECO:0000313" key="3">
    <source>
        <dbReference type="EMBL" id="KAL3759496.1"/>
    </source>
</evidence>
<dbReference type="Pfam" id="PF07059">
    <property type="entry name" value="EDR2_C"/>
    <property type="match status" value="1"/>
</dbReference>
<feature type="domain" description="PH" evidence="2">
    <location>
        <begin position="90"/>
        <end position="207"/>
    </location>
</feature>
<keyword evidence="4" id="KW-1185">Reference proteome</keyword>
<dbReference type="InterPro" id="IPR009769">
    <property type="entry name" value="EDR2_C"/>
</dbReference>
<dbReference type="EMBL" id="JALLBG020000200">
    <property type="protein sequence ID" value="KAL3759496.1"/>
    <property type="molecule type" value="Genomic_DNA"/>
</dbReference>
<proteinExistence type="predicted"/>
<dbReference type="InterPro" id="IPR011993">
    <property type="entry name" value="PH-like_dom_sf"/>
</dbReference>
<feature type="region of interest" description="Disordered" evidence="1">
    <location>
        <begin position="331"/>
        <end position="367"/>
    </location>
</feature>
<dbReference type="CDD" id="cd00821">
    <property type="entry name" value="PH"/>
    <property type="match status" value="1"/>
</dbReference>
<dbReference type="Gene3D" id="2.30.29.30">
    <property type="entry name" value="Pleckstrin-homology domain (PH domain)/Phosphotyrosine-binding domain (PTB)"/>
    <property type="match status" value="1"/>
</dbReference>
<dbReference type="Proteomes" id="UP001530293">
    <property type="component" value="Unassembled WGS sequence"/>
</dbReference>
<accession>A0ABD3M654</accession>
<comment type="caution">
    <text evidence="3">The sequence shown here is derived from an EMBL/GenBank/DDBJ whole genome shotgun (WGS) entry which is preliminary data.</text>
</comment>
<evidence type="ECO:0000256" key="1">
    <source>
        <dbReference type="SAM" id="MobiDB-lite"/>
    </source>
</evidence>